<feature type="transmembrane region" description="Helical" evidence="12">
    <location>
        <begin position="122"/>
        <end position="141"/>
    </location>
</feature>
<dbReference type="Pfam" id="PF01794">
    <property type="entry name" value="Ferric_reduct"/>
    <property type="match status" value="1"/>
</dbReference>
<keyword evidence="15" id="KW-1185">Reference proteome</keyword>
<dbReference type="EMBL" id="PKSL01000146">
    <property type="protein sequence ID" value="POW02176.1"/>
    <property type="molecule type" value="Genomic_DNA"/>
</dbReference>
<keyword evidence="10" id="KW-0325">Glycoprotein</keyword>
<keyword evidence="9 12" id="KW-0472">Membrane</keyword>
<dbReference type="GO" id="GO:0015677">
    <property type="term" value="P:copper ion import"/>
    <property type="evidence" value="ECO:0007669"/>
    <property type="project" value="TreeGrafter"/>
</dbReference>
<evidence type="ECO:0000256" key="7">
    <source>
        <dbReference type="ARBA" id="ARBA00023002"/>
    </source>
</evidence>
<feature type="transmembrane region" description="Helical" evidence="12">
    <location>
        <begin position="252"/>
        <end position="275"/>
    </location>
</feature>
<evidence type="ECO:0000313" key="15">
    <source>
        <dbReference type="Proteomes" id="UP000239156"/>
    </source>
</evidence>
<evidence type="ECO:0000256" key="6">
    <source>
        <dbReference type="ARBA" id="ARBA00022989"/>
    </source>
</evidence>
<feature type="transmembrane region" description="Helical" evidence="12">
    <location>
        <begin position="153"/>
        <end position="170"/>
    </location>
</feature>
<dbReference type="InterPro" id="IPR017927">
    <property type="entry name" value="FAD-bd_FR_type"/>
</dbReference>
<evidence type="ECO:0000256" key="8">
    <source>
        <dbReference type="ARBA" id="ARBA00023065"/>
    </source>
</evidence>
<evidence type="ECO:0000256" key="1">
    <source>
        <dbReference type="ARBA" id="ARBA00004141"/>
    </source>
</evidence>
<accession>A0A2S4UY40</accession>
<feature type="region of interest" description="Disordered" evidence="11">
    <location>
        <begin position="405"/>
        <end position="443"/>
    </location>
</feature>
<evidence type="ECO:0000256" key="11">
    <source>
        <dbReference type="SAM" id="MobiDB-lite"/>
    </source>
</evidence>
<dbReference type="Proteomes" id="UP000239156">
    <property type="component" value="Unassembled WGS sequence"/>
</dbReference>
<feature type="compositionally biased region" description="Polar residues" evidence="11">
    <location>
        <begin position="70"/>
        <end position="83"/>
    </location>
</feature>
<dbReference type="VEuPathDB" id="FungiDB:PSTT_11933"/>
<evidence type="ECO:0000256" key="4">
    <source>
        <dbReference type="ARBA" id="ARBA00022692"/>
    </source>
</evidence>
<keyword evidence="3" id="KW-0813">Transport</keyword>
<evidence type="ECO:0000259" key="13">
    <source>
        <dbReference type="PROSITE" id="PS51384"/>
    </source>
</evidence>
<name>A0A2S4UY40_9BASI</name>
<organism evidence="14 15">
    <name type="scientific">Puccinia striiformis</name>
    <dbReference type="NCBI Taxonomy" id="27350"/>
    <lineage>
        <taxon>Eukaryota</taxon>
        <taxon>Fungi</taxon>
        <taxon>Dikarya</taxon>
        <taxon>Basidiomycota</taxon>
        <taxon>Pucciniomycotina</taxon>
        <taxon>Pucciniomycetes</taxon>
        <taxon>Pucciniales</taxon>
        <taxon>Pucciniaceae</taxon>
        <taxon>Puccinia</taxon>
    </lineage>
</organism>
<feature type="region of interest" description="Disordered" evidence="11">
    <location>
        <begin position="70"/>
        <end position="92"/>
    </location>
</feature>
<evidence type="ECO:0000256" key="9">
    <source>
        <dbReference type="ARBA" id="ARBA00023136"/>
    </source>
</evidence>
<dbReference type="CDD" id="cd06186">
    <property type="entry name" value="NOX_Duox_like_FAD_NADP"/>
    <property type="match status" value="1"/>
</dbReference>
<dbReference type="InterPro" id="IPR013130">
    <property type="entry name" value="Fe3_Rdtase_TM_dom"/>
</dbReference>
<evidence type="ECO:0000256" key="12">
    <source>
        <dbReference type="SAM" id="Phobius"/>
    </source>
</evidence>
<sequence length="630" mass="68992">MASHPRHMSARAPKKLRANLALNEEIGDFIGYLTLAVLCFVALLRFPSFIKYRLRANSRPASFKNKGYFLSSNRNNTTPSNVSKEAPPPASSSSLVKTKFTLSKLYNTKVPIIGSLISHFNLGNCVLFTVYLILLLVLATYKNIDGDISTTNYRRFGFIAVSQFPLMFALSMKNSPLNHITGIGYERLNFIHRAIGRVIFISAIIHGSLQMNLQMMFMGTIAFQGPTLYGIVSLCTLALLNLMGLRFVRNSLYQVFLVIHICGYVTLIAMLWLHADCARPFLKASIALLVLDNVLKIFKSKVKRATFTAMPGGLTRIEVQGINDGWRAGQHVFLRVLKGRQIFEKVNNTLTFRDISVPNETDIIYSRQHPFTIANAPNSSTPYGSTDHLLLVAKAAGDFTKRVHHLAGQSQNSSSEEITLESKPTSPTEIKEEAKGYASTGQGSASATSYHVLIDGPYGSFFTDMTRYHTVVLFAGGSGFTYCMAALEDIIGQAAKSGTSLTKQVHVVWSLREPDMIASFGPGIEETTRVAEAHGITVTIRLFLTAANNNTLAERNYLSSVEFKTARPVFSEIMNEIVSGKDLSTGGGLGVGVCGPAGFVEGVSQAVIDLNADQVQTIGGVKLHTEKFGW</sequence>
<dbReference type="PANTHER" id="PTHR32361">
    <property type="entry name" value="FERRIC/CUPRIC REDUCTASE TRANSMEMBRANE COMPONENT"/>
    <property type="match status" value="1"/>
</dbReference>
<dbReference type="PROSITE" id="PS51384">
    <property type="entry name" value="FAD_FR"/>
    <property type="match status" value="1"/>
</dbReference>
<evidence type="ECO:0000256" key="2">
    <source>
        <dbReference type="ARBA" id="ARBA00006278"/>
    </source>
</evidence>
<keyword evidence="6 12" id="KW-1133">Transmembrane helix</keyword>
<feature type="transmembrane region" description="Helical" evidence="12">
    <location>
        <begin position="215"/>
        <end position="240"/>
    </location>
</feature>
<dbReference type="Gene3D" id="3.40.50.80">
    <property type="entry name" value="Nucleotide-binding domain of ferredoxin-NADP reductase (FNR) module"/>
    <property type="match status" value="1"/>
</dbReference>
<dbReference type="GO" id="GO:0006879">
    <property type="term" value="P:intracellular iron ion homeostasis"/>
    <property type="evidence" value="ECO:0007669"/>
    <property type="project" value="TreeGrafter"/>
</dbReference>
<protein>
    <recommendedName>
        <fullName evidence="13">FAD-binding FR-type domain-containing protein</fullName>
    </recommendedName>
</protein>
<feature type="domain" description="FAD-binding FR-type" evidence="13">
    <location>
        <begin position="295"/>
        <end position="464"/>
    </location>
</feature>
<proteinExistence type="inferred from homology"/>
<dbReference type="InterPro" id="IPR039261">
    <property type="entry name" value="FNR_nucleotide-bd"/>
</dbReference>
<dbReference type="PANTHER" id="PTHR32361:SF9">
    <property type="entry name" value="FERRIC REDUCTASE TRANSMEMBRANE COMPONENT 3-RELATED"/>
    <property type="match status" value="1"/>
</dbReference>
<comment type="similarity">
    <text evidence="2">Belongs to the ferric reductase (FRE) family.</text>
</comment>
<keyword evidence="4 12" id="KW-0812">Transmembrane</keyword>
<evidence type="ECO:0000313" key="14">
    <source>
        <dbReference type="EMBL" id="POW02176.1"/>
    </source>
</evidence>
<dbReference type="SFLD" id="SFLDS00052">
    <property type="entry name" value="Ferric_Reductase_Domain"/>
    <property type="match status" value="1"/>
</dbReference>
<dbReference type="InterPro" id="IPR013121">
    <property type="entry name" value="Fe_red_NAD-bd_6"/>
</dbReference>
<dbReference type="GO" id="GO:0006826">
    <property type="term" value="P:iron ion transport"/>
    <property type="evidence" value="ECO:0007669"/>
    <property type="project" value="TreeGrafter"/>
</dbReference>
<evidence type="ECO:0000256" key="3">
    <source>
        <dbReference type="ARBA" id="ARBA00022448"/>
    </source>
</evidence>
<comment type="caution">
    <text evidence="14">The sequence shown here is derived from an EMBL/GenBank/DDBJ whole genome shotgun (WGS) entry which is preliminary data.</text>
</comment>
<dbReference type="AlphaFoldDB" id="A0A2S4UY40"/>
<dbReference type="GO" id="GO:0000293">
    <property type="term" value="F:ferric-chelate reductase activity"/>
    <property type="evidence" value="ECO:0007669"/>
    <property type="project" value="UniProtKB-ARBA"/>
</dbReference>
<feature type="compositionally biased region" description="Polar residues" evidence="11">
    <location>
        <begin position="408"/>
        <end position="428"/>
    </location>
</feature>
<dbReference type="SFLD" id="SFLDG01168">
    <property type="entry name" value="Ferric_reductase_subgroup_(FRE"/>
    <property type="match status" value="1"/>
</dbReference>
<evidence type="ECO:0000256" key="10">
    <source>
        <dbReference type="ARBA" id="ARBA00023180"/>
    </source>
</evidence>
<dbReference type="GO" id="GO:0005886">
    <property type="term" value="C:plasma membrane"/>
    <property type="evidence" value="ECO:0007669"/>
    <property type="project" value="TreeGrafter"/>
</dbReference>
<dbReference type="Pfam" id="PF08022">
    <property type="entry name" value="FAD_binding_8"/>
    <property type="match status" value="1"/>
</dbReference>
<feature type="transmembrane region" description="Helical" evidence="12">
    <location>
        <begin position="190"/>
        <end position="209"/>
    </location>
</feature>
<evidence type="ECO:0000256" key="5">
    <source>
        <dbReference type="ARBA" id="ARBA00022982"/>
    </source>
</evidence>
<comment type="subcellular location">
    <subcellularLocation>
        <location evidence="1">Membrane</location>
        <topology evidence="1">Multi-pass membrane protein</topology>
    </subcellularLocation>
</comment>
<dbReference type="VEuPathDB" id="FungiDB:PSHT_02589"/>
<dbReference type="InterPro" id="IPR013112">
    <property type="entry name" value="FAD-bd_8"/>
</dbReference>
<dbReference type="Pfam" id="PF08030">
    <property type="entry name" value="NAD_binding_6"/>
    <property type="match status" value="1"/>
</dbReference>
<gene>
    <name evidence="14" type="ORF">PSTT_11933</name>
</gene>
<dbReference type="SUPFAM" id="SSF52343">
    <property type="entry name" value="Ferredoxin reductase-like, C-terminal NADP-linked domain"/>
    <property type="match status" value="1"/>
</dbReference>
<keyword evidence="7" id="KW-0560">Oxidoreductase</keyword>
<dbReference type="InterPro" id="IPR051410">
    <property type="entry name" value="Ferric/Cupric_Reductase"/>
</dbReference>
<feature type="transmembrane region" description="Helical" evidence="12">
    <location>
        <begin position="29"/>
        <end position="46"/>
    </location>
</feature>
<keyword evidence="5" id="KW-0249">Electron transport</keyword>
<reference evidence="14" key="1">
    <citation type="submission" date="2017-12" db="EMBL/GenBank/DDBJ databases">
        <title>Gene loss provides genomic basis for host adaptation in cereal stripe rust fungi.</title>
        <authorList>
            <person name="Xia C."/>
        </authorList>
    </citation>
    <scope>NUCLEOTIDE SEQUENCE [LARGE SCALE GENOMIC DNA]</scope>
    <source>
        <strain evidence="14">93-210</strain>
    </source>
</reference>
<keyword evidence="8" id="KW-0406">Ion transport</keyword>